<dbReference type="AlphaFoldDB" id="A0AAD3NZE3"/>
<evidence type="ECO:0000313" key="4">
    <source>
        <dbReference type="EMBL" id="GLK64446.1"/>
    </source>
</evidence>
<dbReference type="EMBL" id="BSFH01000028">
    <property type="protein sequence ID" value="GLK64446.1"/>
    <property type="molecule type" value="Genomic_DNA"/>
</dbReference>
<dbReference type="InterPro" id="IPR015590">
    <property type="entry name" value="Aldehyde_DH_dom"/>
</dbReference>
<sequence length="507" mass="53592">MLYFGAMTMREAEAMTDQSILEAIVRLDGMLFIDGAFQRGAGDRLPVENPATCEVIGHIAAATAPEIEAAVQAARRAFRPWAAELPKTRAAALHRLGDLIAADAAMMAQIMTAEQGKPVNEARGEILKLAEACHFYAEEATRVHGEIVPNDQPGFQSLVVREPIGVVGAITPWNYPAELVGWKLCASLAAGCSIVIKPAELTPFTALAIAAKCLEAGIPAGVVNVLTGKGSQVGQALVEHPQVDKIAFTGSSAVGLHIQQTCPQVKRLSLELGGNCPMIVTASADVAAAVKGAARRSFRNCGQICIAINRIYVHRSIYQEFLAGLGQAADALGVHDGLKYPSADLGAMASAEPLVKTRAHLEDALARGARLVAGGRAPEGAEYAKGHFFRPTVVADCTHEMLVMTEETFGPLVGVAPYDELAEAIALANDTPYGLAAYAYARDLTEIHALSGGLDYGNVALNNVDAGIMNAPYGGRRQSGVGYEHGREGLLEYFNFKHVRLHHGVGG</sequence>
<comment type="caution">
    <text evidence="4">The sequence shown here is derived from an EMBL/GenBank/DDBJ whole genome shotgun (WGS) entry which is preliminary data.</text>
</comment>
<evidence type="ECO:0000313" key="5">
    <source>
        <dbReference type="Proteomes" id="UP001143349"/>
    </source>
</evidence>
<reference evidence="4" key="1">
    <citation type="journal article" date="2014" name="Int. J. Syst. Evol. Microbiol.">
        <title>Complete genome sequence of Corynebacterium casei LMG S-19264T (=DSM 44701T), isolated from a smear-ripened cheese.</title>
        <authorList>
            <consortium name="US DOE Joint Genome Institute (JGI-PGF)"/>
            <person name="Walter F."/>
            <person name="Albersmeier A."/>
            <person name="Kalinowski J."/>
            <person name="Ruckert C."/>
        </authorList>
    </citation>
    <scope>NUCLEOTIDE SEQUENCE</scope>
    <source>
        <strain evidence="4">VKM B-2222</strain>
    </source>
</reference>
<dbReference type="SUPFAM" id="SSF53720">
    <property type="entry name" value="ALDH-like"/>
    <property type="match status" value="1"/>
</dbReference>
<dbReference type="InterPro" id="IPR016161">
    <property type="entry name" value="Ald_DH/histidinol_DH"/>
</dbReference>
<protein>
    <submittedName>
        <fullName evidence="4">NAD-dependent succinate-semialdehyde dehydrogenase</fullName>
    </submittedName>
</protein>
<dbReference type="PANTHER" id="PTHR43353:SF5">
    <property type="entry name" value="SUCCINATE-SEMIALDEHYDE DEHYDROGENASE, MITOCHONDRIAL"/>
    <property type="match status" value="1"/>
</dbReference>
<dbReference type="PROSITE" id="PS00070">
    <property type="entry name" value="ALDEHYDE_DEHYDR_CYS"/>
    <property type="match status" value="1"/>
</dbReference>
<gene>
    <name evidence="4" type="ORF">GCM10017635_19170</name>
</gene>
<dbReference type="GO" id="GO:0016620">
    <property type="term" value="F:oxidoreductase activity, acting on the aldehyde or oxo group of donors, NAD or NADP as acceptor"/>
    <property type="evidence" value="ECO:0007669"/>
    <property type="project" value="InterPro"/>
</dbReference>
<dbReference type="FunFam" id="3.40.605.10:FF:000007">
    <property type="entry name" value="NAD/NADP-dependent betaine aldehyde dehydrogenase"/>
    <property type="match status" value="1"/>
</dbReference>
<dbReference type="Gene3D" id="3.40.309.10">
    <property type="entry name" value="Aldehyde Dehydrogenase, Chain A, domain 2"/>
    <property type="match status" value="1"/>
</dbReference>
<dbReference type="InterPro" id="IPR050740">
    <property type="entry name" value="Aldehyde_DH_Superfamily"/>
</dbReference>
<comment type="similarity">
    <text evidence="1">Belongs to the aldehyde dehydrogenase family.</text>
</comment>
<keyword evidence="5" id="KW-1185">Reference proteome</keyword>
<accession>A0AAD3NZE3</accession>
<feature type="domain" description="Aldehyde dehydrogenase" evidence="3">
    <location>
        <begin position="41"/>
        <end position="499"/>
    </location>
</feature>
<keyword evidence="2" id="KW-0560">Oxidoreductase</keyword>
<evidence type="ECO:0000256" key="2">
    <source>
        <dbReference type="ARBA" id="ARBA00023002"/>
    </source>
</evidence>
<dbReference type="InterPro" id="IPR016163">
    <property type="entry name" value="Ald_DH_C"/>
</dbReference>
<dbReference type="CDD" id="cd07103">
    <property type="entry name" value="ALDH_F5_SSADH_GabD"/>
    <property type="match status" value="1"/>
</dbReference>
<dbReference type="Proteomes" id="UP001143349">
    <property type="component" value="Unassembled WGS sequence"/>
</dbReference>
<dbReference type="Pfam" id="PF00171">
    <property type="entry name" value="Aldedh"/>
    <property type="match status" value="1"/>
</dbReference>
<dbReference type="InterPro" id="IPR016160">
    <property type="entry name" value="Ald_DH_CS_CYS"/>
</dbReference>
<name>A0AAD3NZE3_9RHOB</name>
<reference evidence="4" key="2">
    <citation type="submission" date="2023-01" db="EMBL/GenBank/DDBJ databases">
        <authorList>
            <person name="Sun Q."/>
            <person name="Evtushenko L."/>
        </authorList>
    </citation>
    <scope>NUCLEOTIDE SEQUENCE</scope>
    <source>
        <strain evidence="4">VKM B-2222</strain>
    </source>
</reference>
<evidence type="ECO:0000256" key="1">
    <source>
        <dbReference type="ARBA" id="ARBA00009986"/>
    </source>
</evidence>
<dbReference type="Gene3D" id="3.40.605.10">
    <property type="entry name" value="Aldehyde Dehydrogenase, Chain A, domain 1"/>
    <property type="match status" value="1"/>
</dbReference>
<evidence type="ECO:0000259" key="3">
    <source>
        <dbReference type="Pfam" id="PF00171"/>
    </source>
</evidence>
<organism evidence="4 5">
    <name type="scientific">Paracoccus kondratievae</name>
    <dbReference type="NCBI Taxonomy" id="135740"/>
    <lineage>
        <taxon>Bacteria</taxon>
        <taxon>Pseudomonadati</taxon>
        <taxon>Pseudomonadota</taxon>
        <taxon>Alphaproteobacteria</taxon>
        <taxon>Rhodobacterales</taxon>
        <taxon>Paracoccaceae</taxon>
        <taxon>Paracoccus</taxon>
    </lineage>
</organism>
<proteinExistence type="inferred from homology"/>
<dbReference type="InterPro" id="IPR016162">
    <property type="entry name" value="Ald_DH_N"/>
</dbReference>
<dbReference type="PANTHER" id="PTHR43353">
    <property type="entry name" value="SUCCINATE-SEMIALDEHYDE DEHYDROGENASE, MITOCHONDRIAL"/>
    <property type="match status" value="1"/>
</dbReference>